<comment type="caution">
    <text evidence="5">The sequence shown here is derived from an EMBL/GenBank/DDBJ whole genome shotgun (WGS) entry which is preliminary data.</text>
</comment>
<dbReference type="PRINTS" id="PR00131">
    <property type="entry name" value="GLHYDRLASE1"/>
</dbReference>
<name>A0A6S7HJY8_PARCT</name>
<evidence type="ECO:0000256" key="2">
    <source>
        <dbReference type="ARBA" id="ARBA00022801"/>
    </source>
</evidence>
<dbReference type="Pfam" id="PF00232">
    <property type="entry name" value="Glyco_hydro_1"/>
    <property type="match status" value="1"/>
</dbReference>
<comment type="similarity">
    <text evidence="1">Belongs to the glycosyl hydrolase 1 family.</text>
</comment>
<dbReference type="InterPro" id="IPR001360">
    <property type="entry name" value="Glyco_hydro_1"/>
</dbReference>
<dbReference type="Gene3D" id="3.20.20.80">
    <property type="entry name" value="Glycosidases"/>
    <property type="match status" value="1"/>
</dbReference>
<feature type="region of interest" description="Disordered" evidence="4">
    <location>
        <begin position="1"/>
        <end position="25"/>
    </location>
</feature>
<proteinExistence type="inferred from homology"/>
<keyword evidence="3" id="KW-0326">Glycosidase</keyword>
<accession>A0A6S7HJY8</accession>
<dbReference type="PANTHER" id="PTHR10353">
    <property type="entry name" value="GLYCOSYL HYDROLASE"/>
    <property type="match status" value="1"/>
</dbReference>
<dbReference type="InterPro" id="IPR017853">
    <property type="entry name" value="GH"/>
</dbReference>
<dbReference type="PANTHER" id="PTHR10353:SF36">
    <property type="entry name" value="LP05116P"/>
    <property type="match status" value="1"/>
</dbReference>
<evidence type="ECO:0000256" key="1">
    <source>
        <dbReference type="ARBA" id="ARBA00010838"/>
    </source>
</evidence>
<dbReference type="SUPFAM" id="SSF51445">
    <property type="entry name" value="(Trans)glycosidases"/>
    <property type="match status" value="1"/>
</dbReference>
<evidence type="ECO:0000256" key="4">
    <source>
        <dbReference type="SAM" id="MobiDB-lite"/>
    </source>
</evidence>
<dbReference type="OrthoDB" id="65569at2759"/>
<reference evidence="5" key="1">
    <citation type="submission" date="2020-04" db="EMBL/GenBank/DDBJ databases">
        <authorList>
            <person name="Alioto T."/>
            <person name="Alioto T."/>
            <person name="Gomez Garrido J."/>
        </authorList>
    </citation>
    <scope>NUCLEOTIDE SEQUENCE</scope>
    <source>
        <strain evidence="5">A484AB</strain>
    </source>
</reference>
<keyword evidence="6" id="KW-1185">Reference proteome</keyword>
<protein>
    <submittedName>
        <fullName evidence="5">Cytosolic beta-glucosidase-like</fullName>
    </submittedName>
</protein>
<dbReference type="EMBL" id="CACRXK020002700">
    <property type="protein sequence ID" value="CAB3995621.1"/>
    <property type="molecule type" value="Genomic_DNA"/>
</dbReference>
<dbReference type="GO" id="GO:0005975">
    <property type="term" value="P:carbohydrate metabolic process"/>
    <property type="evidence" value="ECO:0007669"/>
    <property type="project" value="InterPro"/>
</dbReference>
<sequence length="801" mass="93659">MNVSKWLHHDTDDAQQDSDIRSTEEKCKSLANNLNELDNNLKNDKETLAKVDEERGKLDSQCKSLSLEIERLLQLNEEMEKEKATSFLNRQGQQKDKAELEDQIRVLTDEKTKLEDTLTSVKKEKSDIDSEIQKLNEKLQEESYLRLVLENEVSEITELFNKEKSEQADSLKEIERLKVEVEETETKFEELKVELTNSKEELDSVAGNLDTKENELGKVEELLEKSQTEKEEMERNIASYEEQLANLQCTMEQQVSSLRFQLSSEALKYDEEIKTLSEEKQEAMSLRDKIQENEETITELENKLKERNETWQTEKKKLASDIKLLKNEIKVLNGNIDADKQEIQSIENTLMLSKKKCEKEKGRNQEYRKTIKEIREQKSENEKILEQEKSELEEDIKQLKNKLISLLSDKSELWKRSTQLEFDMKTRLSETWVEDKDVKHCPQCNIEFTLFLRKRSCHATKRVGILHRLCFERFGDRVKYWITLNEPWEVAIPGYCRGQTAPGHKDLARGAYIAVKNLILSHAKAWHTYDKEFRPTQHGQISITLDSSWPEPYTSSKQDQEAAGRFLAFHLDLFAHPIFVDGDFSSTVKEQVSLHSKASDIESRLPVISANERKLIKGSHDFFGLNFYRCQLVKHQSSLNGAKTPQTFDTDRDTEEMMDSSWPGTDASWLRMTSFGIRRILKYIKDHYGNPRVIITENGCTQAGEHDAVGERALEDYFRVDWYRRYLNEVLKAIKLDKVDVRGYTAWSLMDNFEWDDGYRLRFGLYRVDFADLQRARTAKLSAHYYKKTIQDNGFLCQHFD</sequence>
<dbReference type="GO" id="GO:0008422">
    <property type="term" value="F:beta-glucosidase activity"/>
    <property type="evidence" value="ECO:0007669"/>
    <property type="project" value="TreeGrafter"/>
</dbReference>
<feature type="compositionally biased region" description="Basic and acidic residues" evidence="4">
    <location>
        <begin position="7"/>
        <end position="25"/>
    </location>
</feature>
<keyword evidence="2" id="KW-0378">Hydrolase</keyword>
<dbReference type="Proteomes" id="UP001152795">
    <property type="component" value="Unassembled WGS sequence"/>
</dbReference>
<gene>
    <name evidence="5" type="ORF">PACLA_8A038206</name>
</gene>
<evidence type="ECO:0000313" key="5">
    <source>
        <dbReference type="EMBL" id="CAB3995621.1"/>
    </source>
</evidence>
<organism evidence="5 6">
    <name type="scientific">Paramuricea clavata</name>
    <name type="common">Red gorgonian</name>
    <name type="synonym">Violescent sea-whip</name>
    <dbReference type="NCBI Taxonomy" id="317549"/>
    <lineage>
        <taxon>Eukaryota</taxon>
        <taxon>Metazoa</taxon>
        <taxon>Cnidaria</taxon>
        <taxon>Anthozoa</taxon>
        <taxon>Octocorallia</taxon>
        <taxon>Malacalcyonacea</taxon>
        <taxon>Plexauridae</taxon>
        <taxon>Paramuricea</taxon>
    </lineage>
</organism>
<dbReference type="AlphaFoldDB" id="A0A6S7HJY8"/>
<evidence type="ECO:0000313" key="6">
    <source>
        <dbReference type="Proteomes" id="UP001152795"/>
    </source>
</evidence>
<evidence type="ECO:0000256" key="3">
    <source>
        <dbReference type="ARBA" id="ARBA00023295"/>
    </source>
</evidence>
<dbReference type="SUPFAM" id="SSF57903">
    <property type="entry name" value="FYVE/PHD zinc finger"/>
    <property type="match status" value="1"/>
</dbReference>
<dbReference type="InterPro" id="IPR011011">
    <property type="entry name" value="Znf_FYVE_PHD"/>
</dbReference>